<feature type="region of interest" description="Disordered" evidence="1">
    <location>
        <begin position="65"/>
        <end position="106"/>
    </location>
</feature>
<evidence type="ECO:0000313" key="3">
    <source>
        <dbReference type="WBParaSite" id="nRc.2.0.1.t13190-RA"/>
    </source>
</evidence>
<proteinExistence type="predicted"/>
<sequence length="106" mass="11814">MTKIQPERPEKNVFMIWNIQSSTYSVSWSIRYKGPDSAPDPTTPILGIYIRHGISFPPAYRRGNASKDDFFESGTEEGGMGEIDSRPGTGRSDQWLERDGSGSSLI</sequence>
<dbReference type="AlphaFoldDB" id="A0A915IGF0"/>
<accession>A0A915IGF0</accession>
<organism evidence="2 3">
    <name type="scientific">Romanomermis culicivorax</name>
    <name type="common">Nematode worm</name>
    <dbReference type="NCBI Taxonomy" id="13658"/>
    <lineage>
        <taxon>Eukaryota</taxon>
        <taxon>Metazoa</taxon>
        <taxon>Ecdysozoa</taxon>
        <taxon>Nematoda</taxon>
        <taxon>Enoplea</taxon>
        <taxon>Dorylaimia</taxon>
        <taxon>Mermithida</taxon>
        <taxon>Mermithoidea</taxon>
        <taxon>Mermithidae</taxon>
        <taxon>Romanomermis</taxon>
    </lineage>
</organism>
<reference evidence="3" key="1">
    <citation type="submission" date="2022-11" db="UniProtKB">
        <authorList>
            <consortium name="WormBaseParasite"/>
        </authorList>
    </citation>
    <scope>IDENTIFICATION</scope>
</reference>
<dbReference type="Proteomes" id="UP000887565">
    <property type="component" value="Unplaced"/>
</dbReference>
<protein>
    <submittedName>
        <fullName evidence="3">Uncharacterized protein</fullName>
    </submittedName>
</protein>
<name>A0A915IGF0_ROMCU</name>
<keyword evidence="2" id="KW-1185">Reference proteome</keyword>
<evidence type="ECO:0000313" key="2">
    <source>
        <dbReference type="Proteomes" id="UP000887565"/>
    </source>
</evidence>
<evidence type="ECO:0000256" key="1">
    <source>
        <dbReference type="SAM" id="MobiDB-lite"/>
    </source>
</evidence>
<dbReference type="WBParaSite" id="nRc.2.0.1.t13190-RA">
    <property type="protein sequence ID" value="nRc.2.0.1.t13190-RA"/>
    <property type="gene ID" value="nRc.2.0.1.g13190"/>
</dbReference>